<accession>A0A292Q6X2</accession>
<evidence type="ECO:0000256" key="3">
    <source>
        <dbReference type="ARBA" id="ARBA00005553"/>
    </source>
</evidence>
<dbReference type="SUPFAM" id="SSF81411">
    <property type="entry name" value="Mitochondrial cytochrome c oxidase subunit VIa"/>
    <property type="match status" value="1"/>
</dbReference>
<comment type="pathway">
    <text evidence="2">Energy metabolism; oxidative phosphorylation.</text>
</comment>
<keyword evidence="7 13" id="KW-1133">Transmembrane helix</keyword>
<dbReference type="InterPro" id="IPR001349">
    <property type="entry name" value="Cyt_c_oxidase_su6a"/>
</dbReference>
<evidence type="ECO:0000256" key="5">
    <source>
        <dbReference type="ARBA" id="ARBA00022792"/>
    </source>
</evidence>
<evidence type="ECO:0000256" key="13">
    <source>
        <dbReference type="SAM" id="Phobius"/>
    </source>
</evidence>
<keyword evidence="6" id="KW-0809">Transit peptide</keyword>
<gene>
    <name evidence="14" type="ORF">GSTUAT00001380001</name>
</gene>
<dbReference type="FunFam" id="4.10.95.10:FF:000001">
    <property type="entry name" value="Cytochrome c oxidase subunit 6A, mitochondrial"/>
    <property type="match status" value="1"/>
</dbReference>
<evidence type="ECO:0000256" key="12">
    <source>
        <dbReference type="RuleBase" id="RU004396"/>
    </source>
</evidence>
<comment type="subcellular location">
    <subcellularLocation>
        <location evidence="1">Mitochondrion inner membrane</location>
        <topology evidence="1">Single-pass membrane protein</topology>
    </subcellularLocation>
</comment>
<dbReference type="EMBL" id="LN890958">
    <property type="protein sequence ID" value="CUS14503.1"/>
    <property type="molecule type" value="Genomic_DNA"/>
</dbReference>
<dbReference type="Proteomes" id="UP001412239">
    <property type="component" value="Unassembled WGS sequence"/>
</dbReference>
<feature type="transmembrane region" description="Helical" evidence="13">
    <location>
        <begin position="115"/>
        <end position="135"/>
    </location>
</feature>
<evidence type="ECO:0000256" key="6">
    <source>
        <dbReference type="ARBA" id="ARBA00022946"/>
    </source>
</evidence>
<evidence type="ECO:0000256" key="11">
    <source>
        <dbReference type="ARBA" id="ARBA00082360"/>
    </source>
</evidence>
<name>A0A292Q6X2_9PEZI</name>
<comment type="similarity">
    <text evidence="3 12">Belongs to the cytochrome c oxidase subunit 6A family.</text>
</comment>
<reference evidence="14" key="1">
    <citation type="submission" date="2015-10" db="EMBL/GenBank/DDBJ databases">
        <authorList>
            <person name="Regsiter A."/>
            <person name="william w."/>
        </authorList>
    </citation>
    <scope>NUCLEOTIDE SEQUENCE</scope>
    <source>
        <strain evidence="14">Montdore</strain>
    </source>
</reference>
<organism evidence="14 15">
    <name type="scientific">Tuber aestivum</name>
    <name type="common">summer truffle</name>
    <dbReference type="NCBI Taxonomy" id="59557"/>
    <lineage>
        <taxon>Eukaryota</taxon>
        <taxon>Fungi</taxon>
        <taxon>Dikarya</taxon>
        <taxon>Ascomycota</taxon>
        <taxon>Pezizomycotina</taxon>
        <taxon>Pezizomycetes</taxon>
        <taxon>Pezizales</taxon>
        <taxon>Tuberaceae</taxon>
        <taxon>Tuber</taxon>
    </lineage>
</organism>
<keyword evidence="5" id="KW-0999">Mitochondrion inner membrane</keyword>
<keyword evidence="4 13" id="KW-0812">Transmembrane</keyword>
<dbReference type="GO" id="GO:0006123">
    <property type="term" value="P:mitochondrial electron transport, cytochrome c to oxygen"/>
    <property type="evidence" value="ECO:0007669"/>
    <property type="project" value="TreeGrafter"/>
</dbReference>
<evidence type="ECO:0000256" key="1">
    <source>
        <dbReference type="ARBA" id="ARBA00004434"/>
    </source>
</evidence>
<feature type="transmembrane region" description="Helical" evidence="13">
    <location>
        <begin position="58"/>
        <end position="78"/>
    </location>
</feature>
<evidence type="ECO:0000256" key="7">
    <source>
        <dbReference type="ARBA" id="ARBA00022989"/>
    </source>
</evidence>
<keyword evidence="15" id="KW-1185">Reference proteome</keyword>
<feature type="non-terminal residue" evidence="14">
    <location>
        <position position="142"/>
    </location>
</feature>
<evidence type="ECO:0000256" key="8">
    <source>
        <dbReference type="ARBA" id="ARBA00023128"/>
    </source>
</evidence>
<dbReference type="InterPro" id="IPR036418">
    <property type="entry name" value="Cyt_c_oxidase_su6a_sf"/>
</dbReference>
<evidence type="ECO:0000256" key="4">
    <source>
        <dbReference type="ARBA" id="ARBA00022692"/>
    </source>
</evidence>
<dbReference type="Gene3D" id="4.10.95.10">
    <property type="entry name" value="Cytochrome c oxidase, subunit VIa"/>
    <property type="match status" value="1"/>
</dbReference>
<keyword evidence="8" id="KW-0496">Mitochondrion</keyword>
<proteinExistence type="inferred from homology"/>
<evidence type="ECO:0000256" key="9">
    <source>
        <dbReference type="ARBA" id="ARBA00023136"/>
    </source>
</evidence>
<dbReference type="PANTHER" id="PTHR11504:SF0">
    <property type="entry name" value="CYTOCHROME C OXIDASE SUBUNIT"/>
    <property type="match status" value="1"/>
</dbReference>
<dbReference type="GO" id="GO:0030234">
    <property type="term" value="F:enzyme regulator activity"/>
    <property type="evidence" value="ECO:0007669"/>
    <property type="project" value="TreeGrafter"/>
</dbReference>
<dbReference type="PANTHER" id="PTHR11504">
    <property type="entry name" value="CYTOCHROME C OXIDASE POLYPEPTIDE VIA"/>
    <property type="match status" value="1"/>
</dbReference>
<evidence type="ECO:0000256" key="10">
    <source>
        <dbReference type="ARBA" id="ARBA00070930"/>
    </source>
</evidence>
<dbReference type="GO" id="GO:0005743">
    <property type="term" value="C:mitochondrial inner membrane"/>
    <property type="evidence" value="ECO:0007669"/>
    <property type="project" value="UniProtKB-SubCell"/>
</dbReference>
<protein>
    <recommendedName>
        <fullName evidence="10">Cytochrome c oxidase subunit 13, mitochondrial</fullName>
    </recommendedName>
    <alternativeName>
        <fullName evidence="11">Cytochrome c oxidase polypeptide VIa</fullName>
    </alternativeName>
</protein>
<evidence type="ECO:0000313" key="14">
    <source>
        <dbReference type="EMBL" id="CUS14503.1"/>
    </source>
</evidence>
<sequence length="142" mass="16649">MLSARILTRAPRTQPRILQQARRLATESAPKRTQSTFVKEREAVKHHAAESSELWKKLTYFIAIPSIIVAGVNAYGLWNKHWEHWAHMPPLEERTEYPYQNIRTKNYFWGDGDKVFLPPILLLSWMVGRFGFVVITRWEGCL</sequence>
<dbReference type="Pfam" id="PF02046">
    <property type="entry name" value="COX6A"/>
    <property type="match status" value="1"/>
</dbReference>
<evidence type="ECO:0000313" key="15">
    <source>
        <dbReference type="Proteomes" id="UP001412239"/>
    </source>
</evidence>
<evidence type="ECO:0000256" key="2">
    <source>
        <dbReference type="ARBA" id="ARBA00004673"/>
    </source>
</evidence>
<dbReference type="AlphaFoldDB" id="A0A292Q6X2"/>
<keyword evidence="9 13" id="KW-0472">Membrane</keyword>